<proteinExistence type="predicted"/>
<dbReference type="Proteomes" id="UP000298111">
    <property type="component" value="Unassembled WGS sequence"/>
</dbReference>
<gene>
    <name evidence="1" type="ORF">D8771_29065</name>
</gene>
<dbReference type="AlphaFoldDB" id="A0A6C1C5C3"/>
<accession>A0A6C1C5C3</accession>
<evidence type="ECO:0000313" key="2">
    <source>
        <dbReference type="Proteomes" id="UP000298111"/>
    </source>
</evidence>
<comment type="caution">
    <text evidence="1">The sequence shown here is derived from an EMBL/GenBank/DDBJ whole genome shotgun (WGS) entry which is preliminary data.</text>
</comment>
<protein>
    <submittedName>
        <fullName evidence="1">Uncharacterized protein</fullName>
    </submittedName>
</protein>
<organism evidence="1 2">
    <name type="scientific">Streptomyces albus</name>
    <dbReference type="NCBI Taxonomy" id="1888"/>
    <lineage>
        <taxon>Bacteria</taxon>
        <taxon>Bacillati</taxon>
        <taxon>Actinomycetota</taxon>
        <taxon>Actinomycetes</taxon>
        <taxon>Kitasatosporales</taxon>
        <taxon>Streptomycetaceae</taxon>
        <taxon>Streptomyces</taxon>
    </lineage>
</organism>
<name>A0A6C1C5C3_9ACTN</name>
<dbReference type="RefSeq" id="WP_016469785.1">
    <property type="nucleotide sequence ID" value="NZ_BBQG01000033.1"/>
</dbReference>
<sequence length="147" mass="14697">MFNSRSARPNSPAQRTLLRAGLLATVVGAALAPVGTAAAAEQGETGPERGGASAKDITAGLPGPVRTGAYGGAVGARKTLEVSKSIPLNPLANTSVDPLDNTLGTQLADFRAVNTGTLTGPLSRGASLDDLPVVGPLTNTVTESLPR</sequence>
<dbReference type="GeneID" id="75181329"/>
<evidence type="ECO:0000313" key="1">
    <source>
        <dbReference type="EMBL" id="TGG76642.1"/>
    </source>
</evidence>
<dbReference type="EMBL" id="RCIY01000103">
    <property type="protein sequence ID" value="TGG76642.1"/>
    <property type="molecule type" value="Genomic_DNA"/>
</dbReference>
<reference evidence="1 2" key="1">
    <citation type="submission" date="2018-10" db="EMBL/GenBank/DDBJ databases">
        <title>Isolation of pseudouridimycin from Streptomyces albus DSM 40763.</title>
        <authorList>
            <person name="Rosenqvist P."/>
            <person name="Metsae-Ketelae M."/>
            <person name="Virta P."/>
        </authorList>
    </citation>
    <scope>NUCLEOTIDE SEQUENCE [LARGE SCALE GENOMIC DNA]</scope>
    <source>
        <strain evidence="1 2">DSM 40763</strain>
    </source>
</reference>